<organism evidence="9 10">
    <name type="scientific">Streptomyces flavalbus</name>
    <dbReference type="NCBI Taxonomy" id="2665155"/>
    <lineage>
        <taxon>Bacteria</taxon>
        <taxon>Bacillati</taxon>
        <taxon>Actinomycetota</taxon>
        <taxon>Actinomycetes</taxon>
        <taxon>Kitasatosporales</taxon>
        <taxon>Streptomycetaceae</taxon>
        <taxon>Streptomyces</taxon>
    </lineage>
</organism>
<dbReference type="EC" id="6.3.1.19" evidence="7 8"/>
<dbReference type="Proteomes" id="UP001597023">
    <property type="component" value="Unassembled WGS sequence"/>
</dbReference>
<feature type="binding site" evidence="7">
    <location>
        <position position="63"/>
    </location>
    <ligand>
        <name>Mg(2+)</name>
        <dbReference type="ChEBI" id="CHEBI:18420"/>
    </ligand>
</feature>
<sequence length="453" mass="52173">MDRRIFGLENEYGVTCTFRGQRRLSPDEVARYLFRRVVSWGRSSNVFLRNGARLYLDVGSHPEYATPECDNVTELVTHDKAGERILEGLLVDAERRLHEEGIAGDVYLFKNNTDSAGNSYGCHENYLVARHGEFSRLADILIPFLVTRQLLCGAGKVLQTPRGAVYCVSQRAEHIWEGVSSATTRSRPIINTRDEPHADAERYRRLHVIVGDSNMSETTMLLKVGATDLVLRMIEAGTVMRDLTLENPIRAIREVSHDITGRRKVRLASGREASALEVQREYYEKAVDFCERRGIRTGTVEQVLELWGRTLDAIETEDLDRIGTEIDWVMKYKLLERYRAKHNMTMSHPRVAQIDLAYHDIHRRRGLYYLLERKGQAARICDDLKIFEGKSVPPQTTRARLRGDFIRRAQEQRRDFTVDWVHLKLNDQAQRTVLCKDPFRSVDDRVEKLIAGM</sequence>
<keyword evidence="1 7" id="KW-0436">Ligase</keyword>
<feature type="binding site" evidence="7">
    <location>
        <position position="66"/>
    </location>
    <ligand>
        <name>ATP</name>
        <dbReference type="ChEBI" id="CHEBI:30616"/>
    </ligand>
</feature>
<comment type="similarity">
    <text evidence="7">Belongs to the Pup ligase/Pup deamidase family. Pup-conjugating enzyme subfamily.</text>
</comment>
<accession>A0ABW2W301</accession>
<name>A0ABW2W301_9ACTN</name>
<keyword evidence="2 7" id="KW-0479">Metal-binding</keyword>
<comment type="function">
    <text evidence="7">Catalyzes the covalent attachment of the prokaryotic ubiquitin-like protein modifier Pup to the proteasomal substrate proteins, thereby targeting them for proteasomal degradation. This tagging system is termed pupylation. The ligation reaction involves the side-chain carboxylate of the C-terminal glutamate of Pup and the side-chain amino group of a substrate lysine.</text>
</comment>
<evidence type="ECO:0000256" key="1">
    <source>
        <dbReference type="ARBA" id="ARBA00022598"/>
    </source>
</evidence>
<dbReference type="PIRSF" id="PIRSF018077">
    <property type="entry name" value="UCP018077"/>
    <property type="match status" value="1"/>
</dbReference>
<evidence type="ECO:0000313" key="9">
    <source>
        <dbReference type="EMBL" id="MFD0313877.1"/>
    </source>
</evidence>
<evidence type="ECO:0000256" key="8">
    <source>
        <dbReference type="NCBIfam" id="TIGR03686"/>
    </source>
</evidence>
<keyword evidence="4 7" id="KW-0833">Ubl conjugation pathway</keyword>
<evidence type="ECO:0000256" key="6">
    <source>
        <dbReference type="ARBA" id="ARBA00022842"/>
    </source>
</evidence>
<keyword evidence="10" id="KW-1185">Reference proteome</keyword>
<dbReference type="Pfam" id="PF03136">
    <property type="entry name" value="Pup_ligase"/>
    <property type="match status" value="1"/>
</dbReference>
<comment type="miscellaneous">
    <text evidence="7">The reaction mechanism probably proceeds via the activation of Pup by phosphorylation of its C-terminal glutamate, which is then subject to nucleophilic attack by the substrate lysine, resulting in an isopeptide bond and the release of phosphate as a good leaving group.</text>
</comment>
<dbReference type="PANTHER" id="PTHR42307">
    <property type="entry name" value="PUP DEAMIDASE/DEPUPYLASE"/>
    <property type="match status" value="1"/>
</dbReference>
<reference evidence="10" key="1">
    <citation type="journal article" date="2019" name="Int. J. Syst. Evol. Microbiol.">
        <title>The Global Catalogue of Microorganisms (GCM) 10K type strain sequencing project: providing services to taxonomists for standard genome sequencing and annotation.</title>
        <authorList>
            <consortium name="The Broad Institute Genomics Platform"/>
            <consortium name="The Broad Institute Genome Sequencing Center for Infectious Disease"/>
            <person name="Wu L."/>
            <person name="Ma J."/>
        </authorList>
    </citation>
    <scope>NUCLEOTIDE SEQUENCE [LARGE SCALE GENOMIC DNA]</scope>
    <source>
        <strain evidence="10">CGMCC 4.7400</strain>
    </source>
</reference>
<gene>
    <name evidence="7 9" type="primary">pafA</name>
    <name evidence="9" type="ORF">ACFQZ6_06470</name>
</gene>
<protein>
    <recommendedName>
        <fullName evidence="7 8">Pup--protein ligase</fullName>
        <ecNumber evidence="7 8">6.3.1.19</ecNumber>
    </recommendedName>
    <alternativeName>
        <fullName evidence="7">Proteasome accessory factor A</fullName>
    </alternativeName>
    <alternativeName>
        <fullName evidence="7">Pup-conjugating enzyme</fullName>
    </alternativeName>
</protein>
<dbReference type="NCBIfam" id="TIGR03686">
    <property type="entry name" value="pupylate_PafA"/>
    <property type="match status" value="1"/>
</dbReference>
<keyword evidence="6 7" id="KW-0460">Magnesium</keyword>
<dbReference type="InterPro" id="IPR004347">
    <property type="entry name" value="Pup_ligase/deamidase"/>
</dbReference>
<comment type="pathway">
    <text evidence="7">Protein degradation; proteasomal Pup-dependent pathway.</text>
</comment>
<keyword evidence="5 7" id="KW-0067">ATP-binding</keyword>
<keyword evidence="3 7" id="KW-0547">Nucleotide-binding</keyword>
<dbReference type="RefSeq" id="WP_381605510.1">
    <property type="nucleotide sequence ID" value="NZ_JBHTEB010000001.1"/>
</dbReference>
<dbReference type="HAMAP" id="MF_02111">
    <property type="entry name" value="Pup_ligase"/>
    <property type="match status" value="1"/>
</dbReference>
<dbReference type="InterPro" id="IPR022279">
    <property type="entry name" value="Pup_ligase"/>
</dbReference>
<comment type="caution">
    <text evidence="9">The sequence shown here is derived from an EMBL/GenBank/DDBJ whole genome shotgun (WGS) entry which is preliminary data.</text>
</comment>
<evidence type="ECO:0000256" key="5">
    <source>
        <dbReference type="ARBA" id="ARBA00022840"/>
    </source>
</evidence>
<dbReference type="EMBL" id="JBHTEB010000001">
    <property type="protein sequence ID" value="MFD0313877.1"/>
    <property type="molecule type" value="Genomic_DNA"/>
</dbReference>
<feature type="binding site" evidence="7">
    <location>
        <position position="53"/>
    </location>
    <ligand>
        <name>ATP</name>
        <dbReference type="ChEBI" id="CHEBI:30616"/>
    </ligand>
</feature>
<evidence type="ECO:0000256" key="2">
    <source>
        <dbReference type="ARBA" id="ARBA00022723"/>
    </source>
</evidence>
<evidence type="ECO:0000256" key="7">
    <source>
        <dbReference type="HAMAP-Rule" id="MF_02111"/>
    </source>
</evidence>
<feature type="binding site" evidence="7">
    <location>
        <position position="9"/>
    </location>
    <ligand>
        <name>Mg(2+)</name>
        <dbReference type="ChEBI" id="CHEBI:18420"/>
    </ligand>
</feature>
<comment type="catalytic activity">
    <reaction evidence="7">
        <text>ATP + [prokaryotic ubiquitin-like protein]-L-glutamate + [protein]-L-lysine = ADP + phosphate + N(6)-([prokaryotic ubiquitin-like protein]-gamma-L-glutamyl)-[protein]-L-lysine.</text>
        <dbReference type="EC" id="6.3.1.19"/>
    </reaction>
</comment>
<dbReference type="GO" id="GO:0016874">
    <property type="term" value="F:ligase activity"/>
    <property type="evidence" value="ECO:0007669"/>
    <property type="project" value="UniProtKB-KW"/>
</dbReference>
<feature type="binding site" evidence="7">
    <location>
        <position position="420"/>
    </location>
    <ligand>
        <name>ATP</name>
        <dbReference type="ChEBI" id="CHEBI:30616"/>
    </ligand>
</feature>
<evidence type="ECO:0000313" key="10">
    <source>
        <dbReference type="Proteomes" id="UP001597023"/>
    </source>
</evidence>
<evidence type="ECO:0000256" key="3">
    <source>
        <dbReference type="ARBA" id="ARBA00022741"/>
    </source>
</evidence>
<feature type="active site" description="Proton acceptor" evidence="7">
    <location>
        <position position="57"/>
    </location>
</feature>
<proteinExistence type="inferred from homology"/>
<comment type="pathway">
    <text evidence="7">Protein modification; protein pupylation.</text>
</comment>
<evidence type="ECO:0000256" key="4">
    <source>
        <dbReference type="ARBA" id="ARBA00022786"/>
    </source>
</evidence>
<dbReference type="PANTHER" id="PTHR42307:SF3">
    <property type="entry name" value="PUP--PROTEIN LIGASE"/>
    <property type="match status" value="1"/>
</dbReference>
<feature type="binding site" evidence="7">
    <location>
        <position position="55"/>
    </location>
    <ligand>
        <name>Mg(2+)</name>
        <dbReference type="ChEBI" id="CHEBI:18420"/>
    </ligand>
</feature>